<evidence type="ECO:0000313" key="1">
    <source>
        <dbReference type="EMBL" id="WBO22309.1"/>
    </source>
</evidence>
<reference evidence="1 2" key="1">
    <citation type="submission" date="2022-12" db="EMBL/GenBank/DDBJ databases">
        <title>Sphingomonas abieness sp. nov., an endophytic bacterium isolated from Abies koreana.</title>
        <authorList>
            <person name="Jiang L."/>
            <person name="Lee J."/>
        </authorList>
    </citation>
    <scope>NUCLEOTIDE SEQUENCE [LARGE SCALE GENOMIC DNA]</scope>
    <source>
        <strain evidence="2">PAMB 00755</strain>
    </source>
</reference>
<name>A0ABY7NLD4_9SPHN</name>
<accession>A0ABY7NLD4</accession>
<evidence type="ECO:0008006" key="3">
    <source>
        <dbReference type="Google" id="ProtNLM"/>
    </source>
</evidence>
<protein>
    <recommendedName>
        <fullName evidence="3">Sialate O-acetylesterase domain-containing protein</fullName>
    </recommendedName>
</protein>
<dbReference type="RefSeq" id="WP_270076957.1">
    <property type="nucleotide sequence ID" value="NZ_CP115174.1"/>
</dbReference>
<dbReference type="Gene3D" id="3.40.50.1110">
    <property type="entry name" value="SGNH hydrolase"/>
    <property type="match status" value="1"/>
</dbReference>
<dbReference type="Proteomes" id="UP001210865">
    <property type="component" value="Chromosome"/>
</dbReference>
<dbReference type="InterPro" id="IPR036514">
    <property type="entry name" value="SGNH_hydro_sf"/>
</dbReference>
<dbReference type="SUPFAM" id="SSF52266">
    <property type="entry name" value="SGNH hydrolase"/>
    <property type="match status" value="1"/>
</dbReference>
<keyword evidence="2" id="KW-1185">Reference proteome</keyword>
<sequence>MPDQPLTDDAGNTMIDVTGDNIRHPLIDQIKTQASAGSVAGSVVRLVPSEEPEYVVEDDARNILLRVTGDDIEHPVIDQVKAVAARIKSLPSSAPQVVFEDDIGNILGSLSENDFVHPYAARTTRAALAGVRAMSGGVRDPKWDPIQALSEIFHIVLYGQSNSVGWGAAQVIRTLPLAYGLRFSTGVRAQDGAGTAAVNHPALTPLLETQFGGIYGYGETQATALVMMIAQLLWEEDGIDITGGALGKILVSAPGEQGVSLINRSSGTKYFQQLEDDITYGRSLSDAAALSYSAGALIEIGGESEYDANTSRATYAGQLRQLRSDVQSWGQGVAGTASPLPLFLAQVSTHLTYNRATPTSALAQIDVAADDNICLACPTYFLPFWPDNLHYPPAGRDWMGAYLGLAIKRWLWDGVKPLPLLPQHISVIGKTIILKFNLAKQRKLVFDTTTLAAQTNMGFQVVDSAGNALTIAAAPRIVGADRIAIQMSAVPAAGFQVRYAWVGVGSVAGGNLRDNRGDDIVFDRNGSANRMDNWVPIFQQGAS</sequence>
<proteinExistence type="predicted"/>
<gene>
    <name evidence="1" type="ORF">PBT88_19540</name>
</gene>
<dbReference type="EMBL" id="CP115174">
    <property type="protein sequence ID" value="WBO22309.1"/>
    <property type="molecule type" value="Genomic_DNA"/>
</dbReference>
<evidence type="ECO:0000313" key="2">
    <source>
        <dbReference type="Proteomes" id="UP001210865"/>
    </source>
</evidence>
<organism evidence="1 2">
    <name type="scientific">Sphingomonas abietis</name>
    <dbReference type="NCBI Taxonomy" id="3012344"/>
    <lineage>
        <taxon>Bacteria</taxon>
        <taxon>Pseudomonadati</taxon>
        <taxon>Pseudomonadota</taxon>
        <taxon>Alphaproteobacteria</taxon>
        <taxon>Sphingomonadales</taxon>
        <taxon>Sphingomonadaceae</taxon>
        <taxon>Sphingomonas</taxon>
    </lineage>
</organism>